<feature type="region of interest" description="Disordered" evidence="1">
    <location>
        <begin position="187"/>
        <end position="220"/>
    </location>
</feature>
<feature type="compositionally biased region" description="Basic and acidic residues" evidence="1">
    <location>
        <begin position="298"/>
        <end position="308"/>
    </location>
</feature>
<gene>
    <name evidence="2" type="ORF">EHUX00137_LOCUS35245</name>
</gene>
<feature type="compositionally biased region" description="Basic and acidic residues" evidence="1">
    <location>
        <begin position="187"/>
        <end position="197"/>
    </location>
</feature>
<organism evidence="2">
    <name type="scientific">Emiliania huxleyi</name>
    <name type="common">Coccolithophore</name>
    <name type="synonym">Pontosphaera huxleyi</name>
    <dbReference type="NCBI Taxonomy" id="2903"/>
    <lineage>
        <taxon>Eukaryota</taxon>
        <taxon>Haptista</taxon>
        <taxon>Haptophyta</taxon>
        <taxon>Prymnesiophyceae</taxon>
        <taxon>Isochrysidales</taxon>
        <taxon>Noelaerhabdaceae</taxon>
        <taxon>Emiliania</taxon>
    </lineage>
</organism>
<sequence length="308" mass="33140">MADALPDCVPLWRDFTDKLLKPLAWPSFWQGVLFGRECNGASPHAAPVALRLAQPMEGGPSLLPLTPGSSSTMLPLTHDTVQGAAQLAEEHKYFLGACLAIALLLALAVRLRGAPARLSRGGQHMVLNDEGGGMRTTSGGSGGGLARFLPWGSAPGGSSGPVGIMEAGLLPKPVQAPPPKYWLEARKEDAEVSEPARKAAVPLQKRRSHDTSGSPAQELAAAEAAAEAAAAARKAAEEEEAALKQAQMYEVRRTCPRRGEPASLLAALTSHRERRRRVGRRRRRHREAARCRSRRRHEAASRFRRACD</sequence>
<dbReference type="AlphaFoldDB" id="A0A7S3TAZ9"/>
<name>A0A7S3TAZ9_EMIHU</name>
<protein>
    <submittedName>
        <fullName evidence="2">Uncharacterized protein</fullName>
    </submittedName>
</protein>
<evidence type="ECO:0000256" key="1">
    <source>
        <dbReference type="SAM" id="MobiDB-lite"/>
    </source>
</evidence>
<feature type="compositionally biased region" description="Basic residues" evidence="1">
    <location>
        <begin position="272"/>
        <end position="297"/>
    </location>
</feature>
<evidence type="ECO:0000313" key="2">
    <source>
        <dbReference type="EMBL" id="CAE0578867.1"/>
    </source>
</evidence>
<dbReference type="EMBL" id="HBIR01045128">
    <property type="protein sequence ID" value="CAE0578867.1"/>
    <property type="molecule type" value="Transcribed_RNA"/>
</dbReference>
<feature type="region of interest" description="Disordered" evidence="1">
    <location>
        <begin position="271"/>
        <end position="308"/>
    </location>
</feature>
<reference evidence="2" key="1">
    <citation type="submission" date="2021-01" db="EMBL/GenBank/DDBJ databases">
        <authorList>
            <person name="Corre E."/>
            <person name="Pelletier E."/>
            <person name="Niang G."/>
            <person name="Scheremetjew M."/>
            <person name="Finn R."/>
            <person name="Kale V."/>
            <person name="Holt S."/>
            <person name="Cochrane G."/>
            <person name="Meng A."/>
            <person name="Brown T."/>
            <person name="Cohen L."/>
        </authorList>
    </citation>
    <scope>NUCLEOTIDE SEQUENCE</scope>
    <source>
        <strain evidence="2">379</strain>
    </source>
</reference>
<accession>A0A7S3TAZ9</accession>
<proteinExistence type="predicted"/>